<dbReference type="Proteomes" id="UP001501455">
    <property type="component" value="Unassembled WGS sequence"/>
</dbReference>
<sequence length="147" mass="16427">MSPLPGVDREHLHKTLDAVREKVSNLNGGGPHDCYERLLAYLDWATDAVDRLDSLISSADLDRLVLTRRYEQLLAGLDNFTIGTTQRLVNQLINASFDSGLRRSRRPLKRLPRSFSGGNCVGCRSWLIPASTSTIRTSWKKPTSLSC</sequence>
<evidence type="ECO:0000313" key="1">
    <source>
        <dbReference type="EMBL" id="GAA3495918.1"/>
    </source>
</evidence>
<proteinExistence type="predicted"/>
<gene>
    <name evidence="1" type="ORF">GCM10019016_030190</name>
</gene>
<dbReference type="EMBL" id="BAAAXF010000021">
    <property type="protein sequence ID" value="GAA3495918.1"/>
    <property type="molecule type" value="Genomic_DNA"/>
</dbReference>
<evidence type="ECO:0000313" key="2">
    <source>
        <dbReference type="Proteomes" id="UP001501455"/>
    </source>
</evidence>
<comment type="caution">
    <text evidence="1">The sequence shown here is derived from an EMBL/GenBank/DDBJ whole genome shotgun (WGS) entry which is preliminary data.</text>
</comment>
<name>A0ABP6TL05_9ACTN</name>
<keyword evidence="2" id="KW-1185">Reference proteome</keyword>
<protein>
    <submittedName>
        <fullName evidence="1">Uncharacterized protein</fullName>
    </submittedName>
</protein>
<organism evidence="1 2">
    <name type="scientific">Streptomyces prasinosporus</name>
    <dbReference type="NCBI Taxonomy" id="68256"/>
    <lineage>
        <taxon>Bacteria</taxon>
        <taxon>Bacillati</taxon>
        <taxon>Actinomycetota</taxon>
        <taxon>Actinomycetes</taxon>
        <taxon>Kitasatosporales</taxon>
        <taxon>Streptomycetaceae</taxon>
        <taxon>Streptomyces</taxon>
        <taxon>Streptomyces albogriseolus group</taxon>
    </lineage>
</organism>
<reference evidence="2" key="1">
    <citation type="journal article" date="2019" name="Int. J. Syst. Evol. Microbiol.">
        <title>The Global Catalogue of Microorganisms (GCM) 10K type strain sequencing project: providing services to taxonomists for standard genome sequencing and annotation.</title>
        <authorList>
            <consortium name="The Broad Institute Genomics Platform"/>
            <consortium name="The Broad Institute Genome Sequencing Center for Infectious Disease"/>
            <person name="Wu L."/>
            <person name="Ma J."/>
        </authorList>
    </citation>
    <scope>NUCLEOTIDE SEQUENCE [LARGE SCALE GENOMIC DNA]</scope>
    <source>
        <strain evidence="2">JCM 4816</strain>
    </source>
</reference>
<accession>A0ABP6TL05</accession>
<dbReference type="RefSeq" id="WP_345575908.1">
    <property type="nucleotide sequence ID" value="NZ_BAAAXF010000021.1"/>
</dbReference>